<dbReference type="KEGG" id="bsol:FSW04_07000"/>
<evidence type="ECO:0000313" key="2">
    <source>
        <dbReference type="EMBL" id="QEC47354.1"/>
    </source>
</evidence>
<dbReference type="AlphaFoldDB" id="A0A5B8U2W0"/>
<accession>A0A5B8U2W0</accession>
<reference evidence="2 3" key="1">
    <citation type="journal article" date="2018" name="J. Microbiol.">
        <title>Baekduia soli gen. nov., sp. nov., a novel bacterium isolated from the soil of Baekdu Mountain and proposal of a novel family name, Baekduiaceae fam. nov.</title>
        <authorList>
            <person name="An D.S."/>
            <person name="Siddiqi M.Z."/>
            <person name="Kim K.H."/>
            <person name="Yu H.S."/>
            <person name="Im W.T."/>
        </authorList>
    </citation>
    <scope>NUCLEOTIDE SEQUENCE [LARGE SCALE GENOMIC DNA]</scope>
    <source>
        <strain evidence="2 3">BR7-21</strain>
    </source>
</reference>
<sequence length="70" mass="8566">MDLVLRSWQDRAAVRAEHCLEPTLRRRIDRIPQRLSDRRRLRRQRRQVPRDVGTAIDDASRRMWGQTYRP</sequence>
<proteinExistence type="predicted"/>
<keyword evidence="3" id="KW-1185">Reference proteome</keyword>
<dbReference type="RefSeq" id="WP_146917712.1">
    <property type="nucleotide sequence ID" value="NZ_CP042430.1"/>
</dbReference>
<dbReference type="EMBL" id="CP042430">
    <property type="protein sequence ID" value="QEC47354.1"/>
    <property type="molecule type" value="Genomic_DNA"/>
</dbReference>
<name>A0A5B8U2W0_9ACTN</name>
<feature type="region of interest" description="Disordered" evidence="1">
    <location>
        <begin position="39"/>
        <end position="70"/>
    </location>
</feature>
<evidence type="ECO:0000313" key="3">
    <source>
        <dbReference type="Proteomes" id="UP000321805"/>
    </source>
</evidence>
<protein>
    <submittedName>
        <fullName evidence="2">Uncharacterized protein</fullName>
    </submittedName>
</protein>
<dbReference type="Proteomes" id="UP000321805">
    <property type="component" value="Chromosome"/>
</dbReference>
<evidence type="ECO:0000256" key="1">
    <source>
        <dbReference type="SAM" id="MobiDB-lite"/>
    </source>
</evidence>
<organism evidence="2 3">
    <name type="scientific">Baekduia soli</name>
    <dbReference type="NCBI Taxonomy" id="496014"/>
    <lineage>
        <taxon>Bacteria</taxon>
        <taxon>Bacillati</taxon>
        <taxon>Actinomycetota</taxon>
        <taxon>Thermoleophilia</taxon>
        <taxon>Solirubrobacterales</taxon>
        <taxon>Baekduiaceae</taxon>
        <taxon>Baekduia</taxon>
    </lineage>
</organism>
<gene>
    <name evidence="2" type="ORF">FSW04_07000</name>
</gene>